<name>A0A7Y7X9X1_9PSED</name>
<dbReference type="NCBIfam" id="TIGR03021">
    <property type="entry name" value="pilP_fam"/>
    <property type="match status" value="1"/>
</dbReference>
<accession>A0A7Y7X9X1</accession>
<sequence>MSKASESPPSASTSAGITVGELSAVQSETFLYKAKADRARAIRSIDGDNPQTSASPATAYQPRPFAPDQLGSGSGEQLPVVKLVSGSSRALRATLLYSGGYEVDASGGQDLPGGYKLESISLDNVVLSRAGKRYPLGFSSRAPSASFDSGRMPVSGLPGTGIPMAQPSPVTLSGQR</sequence>
<comment type="caution">
    <text evidence="2">The sequence shown here is derived from an EMBL/GenBank/DDBJ whole genome shotgun (WGS) entry which is preliminary data.</text>
</comment>
<dbReference type="InterPro" id="IPR022753">
    <property type="entry name" value="T4SS_pilus_biogen_PilP"/>
</dbReference>
<evidence type="ECO:0000313" key="2">
    <source>
        <dbReference type="EMBL" id="NWB94872.1"/>
    </source>
</evidence>
<proteinExistence type="predicted"/>
<dbReference type="Proteomes" id="UP000539985">
    <property type="component" value="Unassembled WGS sequence"/>
</dbReference>
<feature type="compositionally biased region" description="Polar residues" evidence="1">
    <location>
        <begin position="49"/>
        <end position="58"/>
    </location>
</feature>
<dbReference type="EMBL" id="JACAQB010000003">
    <property type="protein sequence ID" value="NWB94872.1"/>
    <property type="molecule type" value="Genomic_DNA"/>
</dbReference>
<gene>
    <name evidence="2" type="primary">pilP</name>
    <name evidence="2" type="ORF">HX882_03085</name>
</gene>
<feature type="region of interest" description="Disordered" evidence="1">
    <location>
        <begin position="42"/>
        <end position="73"/>
    </location>
</feature>
<dbReference type="AlphaFoldDB" id="A0A7Y7X9X1"/>
<feature type="region of interest" description="Disordered" evidence="1">
    <location>
        <begin position="138"/>
        <end position="176"/>
    </location>
</feature>
<evidence type="ECO:0000256" key="1">
    <source>
        <dbReference type="SAM" id="MobiDB-lite"/>
    </source>
</evidence>
<reference evidence="2 3" key="1">
    <citation type="submission" date="2020-04" db="EMBL/GenBank/DDBJ databases">
        <title>Molecular characterization of pseudomonads from Agaricus bisporus reveal novel blotch 2 pathogens in Western Europe.</title>
        <authorList>
            <person name="Taparia T."/>
            <person name="Krijger M."/>
            <person name="Haynes E."/>
            <person name="Elpinstone J.G."/>
            <person name="Noble R."/>
            <person name="Van Der Wolf J."/>
        </authorList>
    </citation>
    <scope>NUCLEOTIDE SEQUENCE [LARGE SCALE GENOMIC DNA]</scope>
    <source>
        <strain evidence="2 3">H7001</strain>
    </source>
</reference>
<evidence type="ECO:0000313" key="3">
    <source>
        <dbReference type="Proteomes" id="UP000539985"/>
    </source>
</evidence>
<protein>
    <submittedName>
        <fullName evidence="2">Type IV pilus biogenesis protein PilP</fullName>
    </submittedName>
</protein>
<organism evidence="2 3">
    <name type="scientific">Pseudomonas gingeri</name>
    <dbReference type="NCBI Taxonomy" id="117681"/>
    <lineage>
        <taxon>Bacteria</taxon>
        <taxon>Pseudomonadati</taxon>
        <taxon>Pseudomonadota</taxon>
        <taxon>Gammaproteobacteria</taxon>
        <taxon>Pseudomonadales</taxon>
        <taxon>Pseudomonadaceae</taxon>
        <taxon>Pseudomonas</taxon>
    </lineage>
</organism>